<keyword evidence="7" id="KW-0032">Aminotransferase</keyword>
<evidence type="ECO:0000259" key="6">
    <source>
        <dbReference type="PROSITE" id="PS50949"/>
    </source>
</evidence>
<dbReference type="Proteomes" id="UP000440498">
    <property type="component" value="Unassembled WGS sequence"/>
</dbReference>
<dbReference type="GO" id="GO:0003677">
    <property type="term" value="F:DNA binding"/>
    <property type="evidence" value="ECO:0007669"/>
    <property type="project" value="UniProtKB-KW"/>
</dbReference>
<dbReference type="InterPro" id="IPR015421">
    <property type="entry name" value="PyrdxlP-dep_Trfase_major"/>
</dbReference>
<evidence type="ECO:0000256" key="1">
    <source>
        <dbReference type="ARBA" id="ARBA00005384"/>
    </source>
</evidence>
<comment type="similarity">
    <text evidence="1">In the C-terminal section; belongs to the class-I pyridoxal-phosphate-dependent aminotransferase family.</text>
</comment>
<dbReference type="InterPro" id="IPR000524">
    <property type="entry name" value="Tscrpt_reg_HTH_GntR"/>
</dbReference>
<reference evidence="7 8" key="1">
    <citation type="submission" date="2019-10" db="EMBL/GenBank/DDBJ databases">
        <title>Two novel species isolated from a subtropical stream in China.</title>
        <authorList>
            <person name="Lu H."/>
        </authorList>
    </citation>
    <scope>NUCLEOTIDE SEQUENCE [LARGE SCALE GENOMIC DNA]</scope>
    <source>
        <strain evidence="7 8">FT29W</strain>
    </source>
</reference>
<dbReference type="GO" id="GO:0003700">
    <property type="term" value="F:DNA-binding transcription factor activity"/>
    <property type="evidence" value="ECO:0007669"/>
    <property type="project" value="InterPro"/>
</dbReference>
<gene>
    <name evidence="7" type="ORF">GEV02_22045</name>
</gene>
<evidence type="ECO:0000256" key="5">
    <source>
        <dbReference type="ARBA" id="ARBA00023163"/>
    </source>
</evidence>
<accession>A0A6A7N6V4</accession>
<protein>
    <submittedName>
        <fullName evidence="7">Aminotransferase class I/II-fold pyridoxal phosphate-dependent enzyme</fullName>
    </submittedName>
</protein>
<dbReference type="PANTHER" id="PTHR46577:SF1">
    <property type="entry name" value="HTH-TYPE TRANSCRIPTIONAL REGULATORY PROTEIN GABR"/>
    <property type="match status" value="1"/>
</dbReference>
<dbReference type="Gene3D" id="3.40.640.10">
    <property type="entry name" value="Type I PLP-dependent aspartate aminotransferase-like (Major domain)"/>
    <property type="match status" value="1"/>
</dbReference>
<keyword evidence="2" id="KW-0663">Pyridoxal phosphate</keyword>
<feature type="domain" description="HTH gntR-type" evidence="6">
    <location>
        <begin position="11"/>
        <end position="79"/>
    </location>
</feature>
<keyword evidence="4" id="KW-0238">DNA-binding</keyword>
<dbReference type="InterPro" id="IPR036388">
    <property type="entry name" value="WH-like_DNA-bd_sf"/>
</dbReference>
<dbReference type="InterPro" id="IPR051446">
    <property type="entry name" value="HTH_trans_reg/aminotransferase"/>
</dbReference>
<dbReference type="SUPFAM" id="SSF46785">
    <property type="entry name" value="Winged helix' DNA-binding domain"/>
    <property type="match status" value="1"/>
</dbReference>
<dbReference type="PROSITE" id="PS50949">
    <property type="entry name" value="HTH_GNTR"/>
    <property type="match status" value="1"/>
</dbReference>
<dbReference type="GO" id="GO:0008483">
    <property type="term" value="F:transaminase activity"/>
    <property type="evidence" value="ECO:0007669"/>
    <property type="project" value="UniProtKB-KW"/>
</dbReference>
<keyword evidence="5" id="KW-0804">Transcription</keyword>
<keyword evidence="3" id="KW-0805">Transcription regulation</keyword>
<dbReference type="Pfam" id="PF00392">
    <property type="entry name" value="GntR"/>
    <property type="match status" value="1"/>
</dbReference>
<dbReference type="InterPro" id="IPR004839">
    <property type="entry name" value="Aminotransferase_I/II_large"/>
</dbReference>
<sequence>MELHIVIEGRKDLSGQLYRQLSDSIRSGRLADGQQLPPTRLLAEQLGLSRKTVSDVYTRLTQERLVLGQVGKGSFVSAPAEARPRRQAANNLASAAIVARWDAMHTPLRNPFPEGRSRYEFIGGCITPSLFPVDEWRRCVMHGLRQDVKGSGMYRQAEGIAELRAAIAHHAAFARGVVCTANNVVVTNGAQQALDLLGRVLLEPGCVVAVEEPGYPAARMLFASQGAHIVGIGVDHEGMLVDQIPQGTRLIYTTPAHQFPLGMPMSVARREALLARALEIGAIIIEDDYDSEFRYEGRPTDSLQSMDRHGVVAFVGSFSKVMLPELRLGYAILPEAVLNAVLTVKHLNDWHTATASQHALAKFIGDGYLSRHIRRCAAIYATRRQRLQALFADALSPWFELVPASAGFHLAALCKKPLDLDLLLRLARRADVGLYPLSNFYASTPPKAGLFLGYGGIETLDIDVALLRVRDILQQME</sequence>
<name>A0A6A7N6V4_9BURK</name>
<dbReference type="InterPro" id="IPR036390">
    <property type="entry name" value="WH_DNA-bd_sf"/>
</dbReference>
<dbReference type="Pfam" id="PF00155">
    <property type="entry name" value="Aminotran_1_2"/>
    <property type="match status" value="1"/>
</dbReference>
<keyword evidence="8" id="KW-1185">Reference proteome</keyword>
<evidence type="ECO:0000256" key="3">
    <source>
        <dbReference type="ARBA" id="ARBA00023015"/>
    </source>
</evidence>
<organism evidence="7 8">
    <name type="scientific">Rugamonas aquatica</name>
    <dbReference type="NCBI Taxonomy" id="2743357"/>
    <lineage>
        <taxon>Bacteria</taxon>
        <taxon>Pseudomonadati</taxon>
        <taxon>Pseudomonadota</taxon>
        <taxon>Betaproteobacteria</taxon>
        <taxon>Burkholderiales</taxon>
        <taxon>Oxalobacteraceae</taxon>
        <taxon>Telluria group</taxon>
        <taxon>Rugamonas</taxon>
    </lineage>
</organism>
<dbReference type="CDD" id="cd00609">
    <property type="entry name" value="AAT_like"/>
    <property type="match status" value="1"/>
</dbReference>
<dbReference type="CDD" id="cd07377">
    <property type="entry name" value="WHTH_GntR"/>
    <property type="match status" value="1"/>
</dbReference>
<dbReference type="Gene3D" id="1.10.10.10">
    <property type="entry name" value="Winged helix-like DNA-binding domain superfamily/Winged helix DNA-binding domain"/>
    <property type="match status" value="1"/>
</dbReference>
<comment type="caution">
    <text evidence="7">The sequence shown here is derived from an EMBL/GenBank/DDBJ whole genome shotgun (WGS) entry which is preliminary data.</text>
</comment>
<proteinExistence type="inferred from homology"/>
<dbReference type="SMART" id="SM00345">
    <property type="entry name" value="HTH_GNTR"/>
    <property type="match status" value="1"/>
</dbReference>
<dbReference type="RefSeq" id="WP_152840117.1">
    <property type="nucleotide sequence ID" value="NZ_WHUG01000010.1"/>
</dbReference>
<keyword evidence="7" id="KW-0808">Transferase</keyword>
<evidence type="ECO:0000313" key="8">
    <source>
        <dbReference type="Proteomes" id="UP000440498"/>
    </source>
</evidence>
<evidence type="ECO:0000256" key="2">
    <source>
        <dbReference type="ARBA" id="ARBA00022898"/>
    </source>
</evidence>
<evidence type="ECO:0000256" key="4">
    <source>
        <dbReference type="ARBA" id="ARBA00023125"/>
    </source>
</evidence>
<dbReference type="GO" id="GO:0030170">
    <property type="term" value="F:pyridoxal phosphate binding"/>
    <property type="evidence" value="ECO:0007669"/>
    <property type="project" value="InterPro"/>
</dbReference>
<dbReference type="SUPFAM" id="SSF53383">
    <property type="entry name" value="PLP-dependent transferases"/>
    <property type="match status" value="1"/>
</dbReference>
<dbReference type="InterPro" id="IPR015424">
    <property type="entry name" value="PyrdxlP-dep_Trfase"/>
</dbReference>
<dbReference type="PANTHER" id="PTHR46577">
    <property type="entry name" value="HTH-TYPE TRANSCRIPTIONAL REGULATORY PROTEIN GABR"/>
    <property type="match status" value="1"/>
</dbReference>
<evidence type="ECO:0000313" key="7">
    <source>
        <dbReference type="EMBL" id="MQA40823.1"/>
    </source>
</evidence>
<dbReference type="AlphaFoldDB" id="A0A6A7N6V4"/>
<dbReference type="EMBL" id="WHUG01000010">
    <property type="protein sequence ID" value="MQA40823.1"/>
    <property type="molecule type" value="Genomic_DNA"/>
</dbReference>